<gene>
    <name evidence="7" type="ORF">FYJ60_04425</name>
</gene>
<dbReference type="InterPro" id="IPR036157">
    <property type="entry name" value="dUTPase-like_sf"/>
</dbReference>
<organism evidence="7 8">
    <name type="scientific">Bilifractor porci</name>
    <dbReference type="NCBI Taxonomy" id="2606636"/>
    <lineage>
        <taxon>Bacteria</taxon>
        <taxon>Bacillati</taxon>
        <taxon>Bacillota</taxon>
        <taxon>Clostridia</taxon>
        <taxon>Lachnospirales</taxon>
        <taxon>Lachnospiraceae</taxon>
        <taxon>Bilifractor</taxon>
    </lineage>
</organism>
<evidence type="ECO:0000256" key="3">
    <source>
        <dbReference type="ARBA" id="ARBA00022801"/>
    </source>
</evidence>
<proteinExistence type="inferred from homology"/>
<dbReference type="NCBIfam" id="TIGR00576">
    <property type="entry name" value="dut"/>
    <property type="match status" value="1"/>
</dbReference>
<dbReference type="SUPFAM" id="SSF51283">
    <property type="entry name" value="dUTPase-like"/>
    <property type="match status" value="1"/>
</dbReference>
<dbReference type="NCBIfam" id="NF001862">
    <property type="entry name" value="PRK00601.1"/>
    <property type="match status" value="1"/>
</dbReference>
<sequence length="137" mass="15095">MKVVLDEDAYMPTKAHEADAGYDLRTPKRVVLRRGESVCIDTGVHIAIPDGWYGKLESKSGLNVKHGIASLGGVIDSGYTGSIVAKLYNLSDEDYVFDPGDKIVQIIFMLYGRFIMDQVDEMEETERGDKGFGSSGR</sequence>
<evidence type="ECO:0000256" key="4">
    <source>
        <dbReference type="ARBA" id="ARBA00023080"/>
    </source>
</evidence>
<evidence type="ECO:0000256" key="2">
    <source>
        <dbReference type="ARBA" id="ARBA00012379"/>
    </source>
</evidence>
<dbReference type="InterPro" id="IPR033704">
    <property type="entry name" value="dUTPase_trimeric"/>
</dbReference>
<name>A0A7X2P7B0_9FIRM</name>
<dbReference type="AlphaFoldDB" id="A0A7X2P7B0"/>
<dbReference type="GO" id="GO:0046081">
    <property type="term" value="P:dUTP catabolic process"/>
    <property type="evidence" value="ECO:0007669"/>
    <property type="project" value="InterPro"/>
</dbReference>
<dbReference type="Proteomes" id="UP000466864">
    <property type="component" value="Unassembled WGS sequence"/>
</dbReference>
<dbReference type="InterPro" id="IPR029054">
    <property type="entry name" value="dUTPase-like"/>
</dbReference>
<evidence type="ECO:0000256" key="5">
    <source>
        <dbReference type="ARBA" id="ARBA00047686"/>
    </source>
</evidence>
<dbReference type="InterPro" id="IPR008181">
    <property type="entry name" value="dUTPase"/>
</dbReference>
<comment type="similarity">
    <text evidence="1">Belongs to the dUTPase family.</text>
</comment>
<dbReference type="CDD" id="cd07557">
    <property type="entry name" value="trimeric_dUTPase"/>
    <property type="match status" value="1"/>
</dbReference>
<comment type="caution">
    <text evidence="7">The sequence shown here is derived from an EMBL/GenBank/DDBJ whole genome shotgun (WGS) entry which is preliminary data.</text>
</comment>
<dbReference type="GO" id="GO:0006226">
    <property type="term" value="P:dUMP biosynthetic process"/>
    <property type="evidence" value="ECO:0007669"/>
    <property type="project" value="InterPro"/>
</dbReference>
<keyword evidence="4" id="KW-0546">Nucleotide metabolism</keyword>
<dbReference type="PANTHER" id="PTHR11241">
    <property type="entry name" value="DEOXYURIDINE 5'-TRIPHOSPHATE NUCLEOTIDOHYDROLASE"/>
    <property type="match status" value="1"/>
</dbReference>
<protein>
    <recommendedName>
        <fullName evidence="2">dUTP diphosphatase</fullName>
        <ecNumber evidence="2">3.6.1.23</ecNumber>
    </recommendedName>
</protein>
<dbReference type="PANTHER" id="PTHR11241:SF0">
    <property type="entry name" value="DEOXYURIDINE 5'-TRIPHOSPHATE NUCLEOTIDOHYDROLASE"/>
    <property type="match status" value="1"/>
</dbReference>
<dbReference type="GO" id="GO:0004170">
    <property type="term" value="F:dUTP diphosphatase activity"/>
    <property type="evidence" value="ECO:0007669"/>
    <property type="project" value="UniProtKB-EC"/>
</dbReference>
<feature type="domain" description="dUTPase-like" evidence="6">
    <location>
        <begin position="9"/>
        <end position="136"/>
    </location>
</feature>
<dbReference type="Pfam" id="PF00692">
    <property type="entry name" value="dUTPase"/>
    <property type="match status" value="1"/>
</dbReference>
<dbReference type="RefSeq" id="WP_154457352.1">
    <property type="nucleotide sequence ID" value="NZ_VUMV01000002.1"/>
</dbReference>
<comment type="catalytic activity">
    <reaction evidence="5">
        <text>dUTP + H2O = dUMP + diphosphate + H(+)</text>
        <dbReference type="Rhea" id="RHEA:10248"/>
        <dbReference type="ChEBI" id="CHEBI:15377"/>
        <dbReference type="ChEBI" id="CHEBI:15378"/>
        <dbReference type="ChEBI" id="CHEBI:33019"/>
        <dbReference type="ChEBI" id="CHEBI:61555"/>
        <dbReference type="ChEBI" id="CHEBI:246422"/>
        <dbReference type="EC" id="3.6.1.23"/>
    </reaction>
</comment>
<accession>A0A7X2P7B0</accession>
<keyword evidence="3 7" id="KW-0378">Hydrolase</keyword>
<evidence type="ECO:0000256" key="1">
    <source>
        <dbReference type="ARBA" id="ARBA00006581"/>
    </source>
</evidence>
<evidence type="ECO:0000313" key="8">
    <source>
        <dbReference type="Proteomes" id="UP000466864"/>
    </source>
</evidence>
<dbReference type="EMBL" id="VUMV01000002">
    <property type="protein sequence ID" value="MST81554.1"/>
    <property type="molecule type" value="Genomic_DNA"/>
</dbReference>
<keyword evidence="8" id="KW-1185">Reference proteome</keyword>
<evidence type="ECO:0000259" key="6">
    <source>
        <dbReference type="Pfam" id="PF00692"/>
    </source>
</evidence>
<evidence type="ECO:0000313" key="7">
    <source>
        <dbReference type="EMBL" id="MST81554.1"/>
    </source>
</evidence>
<dbReference type="GO" id="GO:0000287">
    <property type="term" value="F:magnesium ion binding"/>
    <property type="evidence" value="ECO:0007669"/>
    <property type="project" value="InterPro"/>
</dbReference>
<dbReference type="EC" id="3.6.1.23" evidence="2"/>
<reference evidence="7 8" key="1">
    <citation type="submission" date="2019-08" db="EMBL/GenBank/DDBJ databases">
        <title>In-depth cultivation of the pig gut microbiome towards novel bacterial diversity and tailored functional studies.</title>
        <authorList>
            <person name="Wylensek D."/>
            <person name="Hitch T.C.A."/>
            <person name="Clavel T."/>
        </authorList>
    </citation>
    <scope>NUCLEOTIDE SEQUENCE [LARGE SCALE GENOMIC DNA]</scope>
    <source>
        <strain evidence="7 8">Oil+RF-744-WCA-WT-13</strain>
    </source>
</reference>
<dbReference type="Gene3D" id="2.70.40.10">
    <property type="match status" value="1"/>
</dbReference>